<dbReference type="GO" id="GO:0051240">
    <property type="term" value="P:positive regulation of multicellular organismal process"/>
    <property type="evidence" value="ECO:0007669"/>
    <property type="project" value="UniProtKB-ARBA"/>
</dbReference>
<evidence type="ECO:0000256" key="16">
    <source>
        <dbReference type="ARBA" id="ARBA00023136"/>
    </source>
</evidence>
<keyword evidence="19" id="KW-0804">Transcription</keyword>
<dbReference type="Pfam" id="PF12661">
    <property type="entry name" value="hEGF"/>
    <property type="match status" value="1"/>
</dbReference>
<dbReference type="PROSITE" id="PS50297">
    <property type="entry name" value="ANK_REP_REGION"/>
    <property type="match status" value="4"/>
</dbReference>
<dbReference type="FunFam" id="2.10.25.10:FF:000045">
    <property type="entry name" value="Slit guidance ligand 2"/>
    <property type="match status" value="1"/>
</dbReference>
<evidence type="ECO:0000256" key="4">
    <source>
        <dbReference type="ARBA" id="ARBA00005847"/>
    </source>
</evidence>
<feature type="region of interest" description="Disordered" evidence="24">
    <location>
        <begin position="1353"/>
        <end position="1394"/>
    </location>
</feature>
<dbReference type="PANTHER" id="PTHR45836">
    <property type="entry name" value="SLIT HOMOLOG"/>
    <property type="match status" value="1"/>
</dbReference>
<dbReference type="Pfam" id="PF12796">
    <property type="entry name" value="Ank_2"/>
    <property type="match status" value="2"/>
</dbReference>
<dbReference type="Gene3D" id="4.10.470.20">
    <property type="match status" value="2"/>
</dbReference>
<dbReference type="InterPro" id="IPR009030">
    <property type="entry name" value="Growth_fac_rcpt_cys_sf"/>
</dbReference>
<organism evidence="27 28">
    <name type="scientific">Hymenochirus boettgeri</name>
    <name type="common">Congo dwarf clawed frog</name>
    <dbReference type="NCBI Taxonomy" id="247094"/>
    <lineage>
        <taxon>Eukaryota</taxon>
        <taxon>Metazoa</taxon>
        <taxon>Chordata</taxon>
        <taxon>Craniata</taxon>
        <taxon>Vertebrata</taxon>
        <taxon>Euteleostomi</taxon>
        <taxon>Amphibia</taxon>
        <taxon>Batrachia</taxon>
        <taxon>Anura</taxon>
        <taxon>Pipoidea</taxon>
        <taxon>Pipidae</taxon>
        <taxon>Pipinae</taxon>
        <taxon>Hymenochirus</taxon>
    </lineage>
</organism>
<dbReference type="SUPFAM" id="SSF57196">
    <property type="entry name" value="EGF/Laminin"/>
    <property type="match status" value="11"/>
</dbReference>
<evidence type="ECO:0000256" key="5">
    <source>
        <dbReference type="ARBA" id="ARBA00022473"/>
    </source>
</evidence>
<feature type="domain" description="EGF-like" evidence="25">
    <location>
        <begin position="32"/>
        <end position="68"/>
    </location>
</feature>
<feature type="domain" description="LNR" evidence="26">
    <location>
        <begin position="599"/>
        <end position="632"/>
    </location>
</feature>
<dbReference type="GO" id="GO:0003008">
    <property type="term" value="P:system process"/>
    <property type="evidence" value="ECO:0007669"/>
    <property type="project" value="UniProtKB-ARBA"/>
</dbReference>
<evidence type="ECO:0000256" key="21">
    <source>
        <dbReference type="ARBA" id="ARBA00023242"/>
    </source>
</evidence>
<feature type="disulfide bond" evidence="23">
    <location>
        <begin position="331"/>
        <end position="340"/>
    </location>
</feature>
<dbReference type="InterPro" id="IPR000742">
    <property type="entry name" value="EGF"/>
</dbReference>
<evidence type="ECO:0000256" key="20">
    <source>
        <dbReference type="ARBA" id="ARBA00023180"/>
    </source>
</evidence>
<dbReference type="PRINTS" id="PR01983">
    <property type="entry name" value="NOTCH"/>
</dbReference>
<protein>
    <submittedName>
        <fullName evidence="27">Uncharacterized protein</fullName>
    </submittedName>
</protein>
<accession>A0A8T2JZF7</accession>
<feature type="region of interest" description="Disordered" evidence="24">
    <location>
        <begin position="1167"/>
        <end position="1210"/>
    </location>
</feature>
<evidence type="ECO:0000256" key="6">
    <source>
        <dbReference type="ARBA" id="ARBA00022525"/>
    </source>
</evidence>
<keyword evidence="28" id="KW-1185">Reference proteome</keyword>
<dbReference type="GO" id="GO:0005509">
    <property type="term" value="F:calcium ion binding"/>
    <property type="evidence" value="ECO:0007669"/>
    <property type="project" value="InterPro"/>
</dbReference>
<dbReference type="InterPro" id="IPR001881">
    <property type="entry name" value="EGF-like_Ca-bd_dom"/>
</dbReference>
<dbReference type="PROSITE" id="PS01186">
    <property type="entry name" value="EGF_2"/>
    <property type="match status" value="9"/>
</dbReference>
<dbReference type="FunFam" id="2.10.25.10:FF:000472">
    <property type="entry name" value="Uncharacterized protein, isoform A"/>
    <property type="match status" value="1"/>
</dbReference>
<evidence type="ECO:0000256" key="9">
    <source>
        <dbReference type="ARBA" id="ARBA00022729"/>
    </source>
</evidence>
<dbReference type="Proteomes" id="UP000812440">
    <property type="component" value="Chromosome 8_10"/>
</dbReference>
<keyword evidence="8" id="KW-0812">Transmembrane</keyword>
<keyword evidence="16" id="KW-0472">Membrane</keyword>
<proteinExistence type="inferred from homology"/>
<dbReference type="InterPro" id="IPR000152">
    <property type="entry name" value="EGF-type_Asp/Asn_hydroxyl_site"/>
</dbReference>
<keyword evidence="12" id="KW-0914">Notch signaling pathway</keyword>
<gene>
    <name evidence="27" type="ORF">GDO86_015602</name>
</gene>
<feature type="disulfide bond" evidence="23">
    <location>
        <begin position="491"/>
        <end position="500"/>
    </location>
</feature>
<feature type="disulfide bond" evidence="23">
    <location>
        <begin position="410"/>
        <end position="419"/>
    </location>
</feature>
<keyword evidence="13" id="KW-1133">Transmembrane helix</keyword>
<feature type="disulfide bond" evidence="23">
    <location>
        <begin position="58"/>
        <end position="67"/>
    </location>
</feature>
<dbReference type="SMART" id="SM00179">
    <property type="entry name" value="EGF_CA"/>
    <property type="match status" value="13"/>
</dbReference>
<evidence type="ECO:0000256" key="18">
    <source>
        <dbReference type="ARBA" id="ARBA00023159"/>
    </source>
</evidence>
<dbReference type="InterPro" id="IPR018097">
    <property type="entry name" value="EGF_Ca-bd_CS"/>
</dbReference>
<dbReference type="InterPro" id="IPR036770">
    <property type="entry name" value="Ankyrin_rpt-contain_sf"/>
</dbReference>
<feature type="disulfide bond" evidence="23">
    <location>
        <begin position="170"/>
        <end position="179"/>
    </location>
</feature>
<dbReference type="FunFam" id="2.10.25.10:FF:000125">
    <property type="entry name" value="Neurogenic locus notch protein-like"/>
    <property type="match status" value="1"/>
</dbReference>
<feature type="repeat" description="ANK" evidence="22">
    <location>
        <begin position="1047"/>
        <end position="1079"/>
    </location>
</feature>
<dbReference type="Gene3D" id="1.25.40.20">
    <property type="entry name" value="Ankyrin repeat-containing domain"/>
    <property type="match status" value="1"/>
</dbReference>
<dbReference type="PROSITE" id="PS00010">
    <property type="entry name" value="ASX_HYDROXYL"/>
    <property type="match status" value="4"/>
</dbReference>
<keyword evidence="7 23" id="KW-0245">EGF-like domain</keyword>
<name>A0A8T2JZF7_9PIPI</name>
<dbReference type="GO" id="GO:0043235">
    <property type="term" value="C:receptor complex"/>
    <property type="evidence" value="ECO:0007669"/>
    <property type="project" value="TreeGrafter"/>
</dbReference>
<evidence type="ECO:0000256" key="19">
    <source>
        <dbReference type="ARBA" id="ARBA00023163"/>
    </source>
</evidence>
<dbReference type="GO" id="GO:0009986">
    <property type="term" value="C:cell surface"/>
    <property type="evidence" value="ECO:0007669"/>
    <property type="project" value="TreeGrafter"/>
</dbReference>
<comment type="subcellular location">
    <subcellularLocation>
        <location evidence="2">Cell membrane</location>
        <topology evidence="2">Single-pass type I membrane protein</topology>
    </subcellularLocation>
    <subcellularLocation>
        <location evidence="1">Nucleus</location>
    </subcellularLocation>
    <subcellularLocation>
        <location evidence="3">Secreted</location>
    </subcellularLocation>
</comment>
<comment type="similarity">
    <text evidence="4">Belongs to the NOTCH family.</text>
</comment>
<keyword evidence="11" id="KW-0221">Differentiation</keyword>
<dbReference type="GO" id="GO:0007411">
    <property type="term" value="P:axon guidance"/>
    <property type="evidence" value="ECO:0007669"/>
    <property type="project" value="TreeGrafter"/>
</dbReference>
<evidence type="ECO:0000256" key="23">
    <source>
        <dbReference type="PROSITE-ProRule" id="PRU00076"/>
    </source>
</evidence>
<dbReference type="GO" id="GO:0007219">
    <property type="term" value="P:Notch signaling pathway"/>
    <property type="evidence" value="ECO:0007669"/>
    <property type="project" value="UniProtKB-KW"/>
</dbReference>
<dbReference type="InterPro" id="IPR051355">
    <property type="entry name" value="Notch/Slit_guidance"/>
</dbReference>
<dbReference type="FunFam" id="2.10.25.10:FF:000255">
    <property type="entry name" value="Sushi, nidogen and EGF-like domains 1"/>
    <property type="match status" value="1"/>
</dbReference>
<dbReference type="SUPFAM" id="SSF90193">
    <property type="entry name" value="Notch domain"/>
    <property type="match status" value="2"/>
</dbReference>
<dbReference type="PRINTS" id="PR01452">
    <property type="entry name" value="LNOTCHREPEAT"/>
</dbReference>
<dbReference type="Gene3D" id="2.10.25.10">
    <property type="entry name" value="Laminin"/>
    <property type="match status" value="13"/>
</dbReference>
<keyword evidence="21" id="KW-0539">Nucleus</keyword>
<feature type="domain" description="EGF-like" evidence="25">
    <location>
        <begin position="182"/>
        <end position="218"/>
    </location>
</feature>
<evidence type="ECO:0000313" key="27">
    <source>
        <dbReference type="EMBL" id="KAG8448567.1"/>
    </source>
</evidence>
<comment type="caution">
    <text evidence="27">The sequence shown here is derived from an EMBL/GenBank/DDBJ whole genome shotgun (WGS) entry which is preliminary data.</text>
</comment>
<keyword evidence="14" id="KW-0805">Transcription regulation</keyword>
<evidence type="ECO:0000256" key="11">
    <source>
        <dbReference type="ARBA" id="ARBA00022782"/>
    </source>
</evidence>
<evidence type="ECO:0000256" key="14">
    <source>
        <dbReference type="ARBA" id="ARBA00023015"/>
    </source>
</evidence>
<dbReference type="EMBL" id="JAACNH010000003">
    <property type="protein sequence ID" value="KAG8448567.1"/>
    <property type="molecule type" value="Genomic_DNA"/>
</dbReference>
<feature type="domain" description="EGF-like" evidence="25">
    <location>
        <begin position="503"/>
        <end position="540"/>
    </location>
</feature>
<feature type="domain" description="EGF-like" evidence="25">
    <location>
        <begin position="342"/>
        <end position="378"/>
    </location>
</feature>
<dbReference type="FunFam" id="2.10.25.10:FF:000095">
    <property type="entry name" value="Notch, isoform B"/>
    <property type="match status" value="1"/>
</dbReference>
<feature type="disulfide bond" evidence="23">
    <location>
        <begin position="293"/>
        <end position="302"/>
    </location>
</feature>
<feature type="compositionally biased region" description="Polar residues" evidence="24">
    <location>
        <begin position="1353"/>
        <end position="1372"/>
    </location>
</feature>
<feature type="compositionally biased region" description="Polar residues" evidence="24">
    <location>
        <begin position="1382"/>
        <end position="1394"/>
    </location>
</feature>
<feature type="disulfide bond" evidence="23">
    <location>
        <begin position="246"/>
        <end position="255"/>
    </location>
</feature>
<dbReference type="SMART" id="SM00248">
    <property type="entry name" value="ANK"/>
    <property type="match status" value="7"/>
</dbReference>
<dbReference type="PRINTS" id="PR00010">
    <property type="entry name" value="EGFBLOOD"/>
</dbReference>
<feature type="repeat" description="ANK" evidence="22">
    <location>
        <begin position="1113"/>
        <end position="1145"/>
    </location>
</feature>
<feature type="disulfide bond" evidence="23">
    <location>
        <begin position="208"/>
        <end position="217"/>
    </location>
</feature>
<evidence type="ECO:0000259" key="25">
    <source>
        <dbReference type="PROSITE" id="PS50026"/>
    </source>
</evidence>
<feature type="compositionally biased region" description="Low complexity" evidence="24">
    <location>
        <begin position="1174"/>
        <end position="1184"/>
    </location>
</feature>
<feature type="domain" description="EGF-like" evidence="25">
    <location>
        <begin position="220"/>
        <end position="256"/>
    </location>
</feature>
<dbReference type="Pfam" id="PF00008">
    <property type="entry name" value="EGF"/>
    <property type="match status" value="9"/>
</dbReference>
<feature type="disulfide bond" evidence="23">
    <location>
        <begin position="368"/>
        <end position="377"/>
    </location>
</feature>
<dbReference type="SMART" id="SM00004">
    <property type="entry name" value="NL"/>
    <property type="match status" value="2"/>
</dbReference>
<evidence type="ECO:0000256" key="17">
    <source>
        <dbReference type="ARBA" id="ARBA00023157"/>
    </source>
</evidence>
<dbReference type="PROSITE" id="PS50026">
    <property type="entry name" value="EGF_3"/>
    <property type="match status" value="13"/>
</dbReference>
<feature type="domain" description="LNR" evidence="26">
    <location>
        <begin position="563"/>
        <end position="593"/>
    </location>
</feature>
<reference evidence="27" key="1">
    <citation type="thesis" date="2020" institute="ProQuest LLC" country="789 East Eisenhower Parkway, Ann Arbor, MI, USA">
        <title>Comparative Genomics and Chromosome Evolution.</title>
        <authorList>
            <person name="Mudd A.B."/>
        </authorList>
    </citation>
    <scope>NUCLEOTIDE SEQUENCE</scope>
    <source>
        <strain evidence="27">Female2</strain>
        <tissue evidence="27">Blood</tissue>
    </source>
</reference>
<dbReference type="InterPro" id="IPR013032">
    <property type="entry name" value="EGF-like_CS"/>
</dbReference>
<dbReference type="InterPro" id="IPR002110">
    <property type="entry name" value="Ankyrin_rpt"/>
</dbReference>
<evidence type="ECO:0000256" key="10">
    <source>
        <dbReference type="ARBA" id="ARBA00022737"/>
    </source>
</evidence>
<dbReference type="PROSITE" id="PS00022">
    <property type="entry name" value="EGF_1"/>
    <property type="match status" value="13"/>
</dbReference>
<feature type="disulfide bond" evidence="23">
    <location>
        <begin position="431"/>
        <end position="448"/>
    </location>
</feature>
<dbReference type="InterPro" id="IPR035993">
    <property type="entry name" value="Notch-like_dom_sf"/>
</dbReference>
<dbReference type="Pfam" id="PF00066">
    <property type="entry name" value="Notch"/>
    <property type="match status" value="2"/>
</dbReference>
<dbReference type="SUPFAM" id="SSF57184">
    <property type="entry name" value="Growth factor receptor domain"/>
    <property type="match status" value="1"/>
</dbReference>
<dbReference type="FunFam" id="2.10.25.10:FF:000004">
    <property type="entry name" value="Neurogenic locus notch 1"/>
    <property type="match status" value="1"/>
</dbReference>
<dbReference type="FunFam" id="2.10.25.10:FF:000122">
    <property type="entry name" value="Protein crumbs homolog 2"/>
    <property type="match status" value="1"/>
</dbReference>
<evidence type="ECO:0000256" key="24">
    <source>
        <dbReference type="SAM" id="MobiDB-lite"/>
    </source>
</evidence>
<dbReference type="Pfam" id="PF23106">
    <property type="entry name" value="EGF_Teneurin"/>
    <property type="match status" value="1"/>
</dbReference>
<dbReference type="SUPFAM" id="SSF48403">
    <property type="entry name" value="Ankyrin repeat"/>
    <property type="match status" value="1"/>
</dbReference>
<dbReference type="OrthoDB" id="283575at2759"/>
<dbReference type="Gene3D" id="3.30.70.3310">
    <property type="match status" value="1"/>
</dbReference>
<evidence type="ECO:0000256" key="3">
    <source>
        <dbReference type="ARBA" id="ARBA00004613"/>
    </source>
</evidence>
<feature type="domain" description="EGF-like" evidence="25">
    <location>
        <begin position="380"/>
        <end position="420"/>
    </location>
</feature>
<evidence type="ECO:0000256" key="13">
    <source>
        <dbReference type="ARBA" id="ARBA00022989"/>
    </source>
</evidence>
<keyword evidence="18" id="KW-0010">Activator</keyword>
<evidence type="ECO:0000256" key="8">
    <source>
        <dbReference type="ARBA" id="ARBA00022692"/>
    </source>
</evidence>
<dbReference type="PROSITE" id="PS50258">
    <property type="entry name" value="LNR"/>
    <property type="match status" value="2"/>
</dbReference>
<dbReference type="FunFam" id="2.10.25.10:FF:000109">
    <property type="entry name" value="Notch homolog 4, [Drosophila]"/>
    <property type="match status" value="1"/>
</dbReference>
<dbReference type="PROSITE" id="PS01187">
    <property type="entry name" value="EGF_CA"/>
    <property type="match status" value="1"/>
</dbReference>
<keyword evidence="17 23" id="KW-1015">Disulfide bond</keyword>
<keyword evidence="6" id="KW-0964">Secreted</keyword>
<feature type="domain" description="EGF-like" evidence="25">
    <location>
        <begin position="70"/>
        <end position="104"/>
    </location>
</feature>
<feature type="domain" description="EGF-like" evidence="25">
    <location>
        <begin position="462"/>
        <end position="501"/>
    </location>
</feature>
<dbReference type="FunFam" id="2.10.25.10:FF:000080">
    <property type="entry name" value="Neurogenic locus notch 1"/>
    <property type="match status" value="1"/>
</dbReference>
<feature type="domain" description="EGF-like" evidence="25">
    <location>
        <begin position="106"/>
        <end position="142"/>
    </location>
</feature>
<keyword evidence="5" id="KW-0217">Developmental protein</keyword>
<feature type="repeat" description="ANK" evidence="22">
    <location>
        <begin position="980"/>
        <end position="1012"/>
    </location>
</feature>
<dbReference type="GO" id="GO:0048732">
    <property type="term" value="P:gland development"/>
    <property type="evidence" value="ECO:0007669"/>
    <property type="project" value="UniProtKB-ARBA"/>
</dbReference>
<evidence type="ECO:0000256" key="7">
    <source>
        <dbReference type="ARBA" id="ARBA00022536"/>
    </source>
</evidence>
<feature type="disulfide bond" evidence="23">
    <location>
        <begin position="94"/>
        <end position="103"/>
    </location>
</feature>
<dbReference type="FunFam" id="1.25.40.20:FF:000152">
    <property type="entry name" value="neurogenic locus notch homolog protein 4"/>
    <property type="match status" value="1"/>
</dbReference>
<evidence type="ECO:0000256" key="12">
    <source>
        <dbReference type="ARBA" id="ARBA00022976"/>
    </source>
</evidence>
<evidence type="ECO:0000259" key="26">
    <source>
        <dbReference type="PROSITE" id="PS50258"/>
    </source>
</evidence>
<keyword evidence="15 22" id="KW-0040">ANK repeat</keyword>
<keyword evidence="20" id="KW-0325">Glycoprotein</keyword>
<evidence type="ECO:0000256" key="15">
    <source>
        <dbReference type="ARBA" id="ARBA00023043"/>
    </source>
</evidence>
<evidence type="ECO:0000256" key="2">
    <source>
        <dbReference type="ARBA" id="ARBA00004251"/>
    </source>
</evidence>
<feature type="domain" description="EGF-like" evidence="25">
    <location>
        <begin position="144"/>
        <end position="180"/>
    </location>
</feature>
<dbReference type="PANTHER" id="PTHR45836:SF23">
    <property type="entry name" value="NEUROGENIC LOCUS NOTCH HOMOLOG PROTEIN 1"/>
    <property type="match status" value="1"/>
</dbReference>
<feature type="domain" description="EGF-like" evidence="25">
    <location>
        <begin position="422"/>
        <end position="460"/>
    </location>
</feature>
<keyword evidence="9" id="KW-0732">Signal</keyword>
<dbReference type="GO" id="GO:0005886">
    <property type="term" value="C:plasma membrane"/>
    <property type="evidence" value="ECO:0007669"/>
    <property type="project" value="UniProtKB-SubCell"/>
</dbReference>
<dbReference type="CDD" id="cd21705">
    <property type="entry name" value="JMTM_Notch4"/>
    <property type="match status" value="1"/>
</dbReference>
<feature type="disulfide bond" evidence="23">
    <location>
        <begin position="530"/>
        <end position="539"/>
    </location>
</feature>
<dbReference type="InterPro" id="IPR000800">
    <property type="entry name" value="Notch_dom"/>
</dbReference>
<dbReference type="GO" id="GO:0005576">
    <property type="term" value="C:extracellular region"/>
    <property type="evidence" value="ECO:0007669"/>
    <property type="project" value="UniProtKB-SubCell"/>
</dbReference>
<feature type="disulfide bond" evidence="23">
    <location>
        <begin position="450"/>
        <end position="459"/>
    </location>
</feature>
<feature type="disulfide bond" evidence="23">
    <location>
        <begin position="132"/>
        <end position="141"/>
    </location>
</feature>
<sequence length="1394" mass="150562">MQQWRDLQHSPNETLFQCDCPRWLQGPSCEADVDECEEKPCKNGARCLNTLGGHHCICPVGYTGAQCGTILDPCLSGKCRNGGTCVSEPFSCLCPAGYTGDICEEDIYECASSPCQNGGSCTDRVNSYDCVCEEGYEGLECQINTMDCTNSSCLNGGTCVDGIANFLCLCPERFSGKHCQDVLSWCLSSPCSNGGTCQDLKGGYFCSCNYGYTGINCEVPVDFCSAAPCQNGGTCYQSGTSYQCYCALGFAGSHCEDPLYGCKAQTSQGGDIDGLCSGHGTCVKLGHSFICRCYPGYSGLLCEVVNDLCQPNPCQNGGRCQKVAKSFFCQCLPGYLGETCTQRDPCLLNPCSHNGVCVAQGAKYECKCPSGTLGAHCEINPDDCALVSSEPKCFHGGTCRDEIGSFSCLCPPGFVGKRCEGDVNECLSNPCHPKGTDVCVQLDNAYTCKCHRHYTGVKCEHLINVCDNNPCSNEGSCTVTANNPLGFTCTCPKGFSGATCRDAVLSCGSYTCYNGGRCVPGLSGLHYCLCPSSFSGPHCQTFIRPIAPTDSSPPFSAGPWDSCPDKDCKRIFRDGVCDKHCNNHLCLFDGFDCNVTKTCNPLYNTYCLDHFANGHCERGCYNAECGWDGGDCFEDGRKKSGETLILVLSYKPDVLHPREINALLRNVSILLRVGVRLLKDATGDMLFRYRKRDKLEELSPNKLQRWKYEMGSPSSNDQQEQTLSDTDETIGCVLFLEVFGVECVGPPCFHTSEEAARFMVALNEKGEADLHGSLLGVRHENAGKNPQVEGTHMQWPVVWACIAVALALILGLFIGVQLSRKRRHGALWLPSGFSRHRSGEGIRRREPVGEDAARLRPLKHDSGYVEDSEDGIVQPKSRKVKVSDDSSILDHRQWSQQHIDAGVRFPHCVALTPPQQEPDCRDIDVRGPDGVTPLMSAICAGGGLEPAGGGGDPPEVESSAGVISDLITQGASLNAQTDSTGETALHLAARFSRQDAIKCMLDAGADTNVRDKLGRTPLHTAIAADALGVFQTLLRCRQTDIDARMTDGSTPLILASRLPVQNMVEDLVSCGADLGAADNRGKSALHWAAAVNNVPAVRNLLINGGNKDLQDKRDQTPLFLAAREGSFEATRILLEYQADRDLPDHTGRQPRHIARERGHRDIQKLLEERAPTDPRSSSGAPPSGGQHGKKSQRPRTKDKPTALPHIDLNTSCYPPAPPLSAPPYVPGLPPEGSCCQSLNHSVISNGGNCQQYSRSGSFSSGIPRCQWNNQGWRVHFCPGGCTVSDAPYSGGGPPVSPHAHWLPESHHPQSPKCQNLSAGYCNTPALESHAPKDLPCTPTDQFGHSIYLTPPSSQYNYPSPASPEESYQTQTCIHHHPFLTPSPESRNPWGVSSP</sequence>
<feature type="region of interest" description="Disordered" evidence="24">
    <location>
        <begin position="1141"/>
        <end position="1160"/>
    </location>
</feature>
<dbReference type="GO" id="GO:0005634">
    <property type="term" value="C:nucleus"/>
    <property type="evidence" value="ECO:0007669"/>
    <property type="project" value="UniProtKB-SubCell"/>
</dbReference>
<comment type="caution">
    <text evidence="23">Lacks conserved residue(s) required for the propagation of feature annotation.</text>
</comment>
<dbReference type="PROSITE" id="PS50088">
    <property type="entry name" value="ANK_REPEAT"/>
    <property type="match status" value="4"/>
</dbReference>
<dbReference type="SMART" id="SM00181">
    <property type="entry name" value="EGF"/>
    <property type="match status" value="13"/>
</dbReference>
<feature type="domain" description="EGF-like" evidence="25">
    <location>
        <begin position="305"/>
        <end position="341"/>
    </location>
</feature>
<keyword evidence="10" id="KW-0677">Repeat</keyword>
<feature type="repeat" description="ANK" evidence="22">
    <location>
        <begin position="1080"/>
        <end position="1112"/>
    </location>
</feature>
<evidence type="ECO:0000256" key="1">
    <source>
        <dbReference type="ARBA" id="ARBA00004123"/>
    </source>
</evidence>
<feature type="domain" description="EGF-like" evidence="25">
    <location>
        <begin position="268"/>
        <end position="303"/>
    </location>
</feature>
<evidence type="ECO:0000313" key="28">
    <source>
        <dbReference type="Proteomes" id="UP000812440"/>
    </source>
</evidence>
<evidence type="ECO:0000256" key="22">
    <source>
        <dbReference type="PROSITE-ProRule" id="PRU00023"/>
    </source>
</evidence>
<dbReference type="CDD" id="cd00054">
    <property type="entry name" value="EGF_CA"/>
    <property type="match status" value="12"/>
</dbReference>